<reference evidence="3" key="1">
    <citation type="journal article" date="2019" name="Int. J. Syst. Evol. Microbiol.">
        <title>The Global Catalogue of Microorganisms (GCM) 10K type strain sequencing project: providing services to taxonomists for standard genome sequencing and annotation.</title>
        <authorList>
            <consortium name="The Broad Institute Genomics Platform"/>
            <consortium name="The Broad Institute Genome Sequencing Center for Infectious Disease"/>
            <person name="Wu L."/>
            <person name="Ma J."/>
        </authorList>
    </citation>
    <scope>NUCLEOTIDE SEQUENCE [LARGE SCALE GENOMIC DNA]</scope>
    <source>
        <strain evidence="3">CGMCC 1.16306</strain>
    </source>
</reference>
<dbReference type="InterPro" id="IPR001932">
    <property type="entry name" value="PPM-type_phosphatase-like_dom"/>
</dbReference>
<evidence type="ECO:0000313" key="3">
    <source>
        <dbReference type="Proteomes" id="UP001596022"/>
    </source>
</evidence>
<protein>
    <submittedName>
        <fullName evidence="2">Stp1/IreP family PP2C-type Ser/Thr phosphatase</fullName>
    </submittedName>
</protein>
<keyword evidence="3" id="KW-1185">Reference proteome</keyword>
<evidence type="ECO:0000259" key="1">
    <source>
        <dbReference type="PROSITE" id="PS51746"/>
    </source>
</evidence>
<name>A0ABV9GJ83_9BACL</name>
<comment type="caution">
    <text evidence="2">The sequence shown here is derived from an EMBL/GenBank/DDBJ whole genome shotgun (WGS) entry which is preliminary data.</text>
</comment>
<dbReference type="NCBIfam" id="NF033484">
    <property type="entry name" value="Stp1_PP2C_phos"/>
    <property type="match status" value="1"/>
</dbReference>
<feature type="domain" description="PPM-type phosphatase" evidence="1">
    <location>
        <begin position="2"/>
        <end position="242"/>
    </location>
</feature>
<evidence type="ECO:0000313" key="2">
    <source>
        <dbReference type="EMBL" id="MFC4617295.1"/>
    </source>
</evidence>
<gene>
    <name evidence="2" type="ORF">ACFO4N_00970</name>
</gene>
<dbReference type="EMBL" id="JBHSFW010000001">
    <property type="protein sequence ID" value="MFC4617295.1"/>
    <property type="molecule type" value="Genomic_DNA"/>
</dbReference>
<dbReference type="PROSITE" id="PS51746">
    <property type="entry name" value="PPM_2"/>
    <property type="match status" value="1"/>
</dbReference>
<dbReference type="InterPro" id="IPR015655">
    <property type="entry name" value="PP2C"/>
</dbReference>
<dbReference type="SMART" id="SM00331">
    <property type="entry name" value="PP2C_SIG"/>
    <property type="match status" value="1"/>
</dbReference>
<dbReference type="PANTHER" id="PTHR47992">
    <property type="entry name" value="PROTEIN PHOSPHATASE"/>
    <property type="match status" value="1"/>
</dbReference>
<dbReference type="CDD" id="cd00143">
    <property type="entry name" value="PP2Cc"/>
    <property type="match status" value="1"/>
</dbReference>
<dbReference type="RefSeq" id="WP_376844349.1">
    <property type="nucleotide sequence ID" value="NZ_JBHSFW010000001.1"/>
</dbReference>
<dbReference type="Proteomes" id="UP001596022">
    <property type="component" value="Unassembled WGS sequence"/>
</dbReference>
<organism evidence="2 3">
    <name type="scientific">Camelliibacillus cellulosilyticus</name>
    <dbReference type="NCBI Taxonomy" id="2174486"/>
    <lineage>
        <taxon>Bacteria</taxon>
        <taxon>Bacillati</taxon>
        <taxon>Bacillota</taxon>
        <taxon>Bacilli</taxon>
        <taxon>Bacillales</taxon>
        <taxon>Sporolactobacillaceae</taxon>
        <taxon>Camelliibacillus</taxon>
    </lineage>
</organism>
<dbReference type="InterPro" id="IPR036457">
    <property type="entry name" value="PPM-type-like_dom_sf"/>
</dbReference>
<dbReference type="SMART" id="SM00332">
    <property type="entry name" value="PP2Cc"/>
    <property type="match status" value="1"/>
</dbReference>
<accession>A0ABV9GJ83</accession>
<dbReference type="Pfam" id="PF13672">
    <property type="entry name" value="PP2C_2"/>
    <property type="match status" value="1"/>
</dbReference>
<proteinExistence type="predicted"/>
<dbReference type="SUPFAM" id="SSF81606">
    <property type="entry name" value="PP2C-like"/>
    <property type="match status" value="1"/>
</dbReference>
<sequence length="248" mass="27138">MKAVFKTDCGKLRDHNEDNGGIFSKDNCLLALVADGMGGQKAGEVASALVVSSFAEHWSAFDADVDQQARTAWLKDLIITTNTKVYEYAESHEECSGMGTTIVAALCYNKNVTVANVGDSRCYFLDSQGDFKQITDDHSLVNQLLKSGRLSEEDAELHPMKHMITRAVGTEPDTDIDFFELPWKPNDLLMLCSDGLTNLIDNHDIADVLKSEGTLDEKADRLIDMANTAGGNDNITVLIIENDDGESI</sequence>
<dbReference type="Gene3D" id="3.60.40.10">
    <property type="entry name" value="PPM-type phosphatase domain"/>
    <property type="match status" value="1"/>
</dbReference>